<dbReference type="EMBL" id="JAUSVY010000001">
    <property type="protein sequence ID" value="MDQ0503846.1"/>
    <property type="molecule type" value="Genomic_DNA"/>
</dbReference>
<dbReference type="PANTHER" id="PTHR12725">
    <property type="entry name" value="HALOACID DEHALOGENASE-LIKE HYDROLASE"/>
    <property type="match status" value="1"/>
</dbReference>
<dbReference type="SFLD" id="SFLDG01132">
    <property type="entry name" value="C1.5.3:_5'-Nucleotidase_Like"/>
    <property type="match status" value="1"/>
</dbReference>
<gene>
    <name evidence="1" type="ORF">QOZ94_000616</name>
</gene>
<dbReference type="Pfam" id="PF00702">
    <property type="entry name" value="Hydrolase"/>
    <property type="match status" value="1"/>
</dbReference>
<dbReference type="PANTHER" id="PTHR12725:SF117">
    <property type="entry name" value="HALOACID DEHALOGENASE-LIKE HYDROLASE"/>
    <property type="match status" value="1"/>
</dbReference>
<evidence type="ECO:0000313" key="1">
    <source>
        <dbReference type="EMBL" id="MDQ0503846.1"/>
    </source>
</evidence>
<evidence type="ECO:0000313" key="2">
    <source>
        <dbReference type="Proteomes" id="UP001241747"/>
    </source>
</evidence>
<dbReference type="InterPro" id="IPR036412">
    <property type="entry name" value="HAD-like_sf"/>
</dbReference>
<proteinExistence type="predicted"/>
<organism evidence="1 2">
    <name type="scientific">Xanthobacter agilis</name>
    <dbReference type="NCBI Taxonomy" id="47492"/>
    <lineage>
        <taxon>Bacteria</taxon>
        <taxon>Pseudomonadati</taxon>
        <taxon>Pseudomonadota</taxon>
        <taxon>Alphaproteobacteria</taxon>
        <taxon>Hyphomicrobiales</taxon>
        <taxon>Xanthobacteraceae</taxon>
        <taxon>Xanthobacter</taxon>
    </lineage>
</organism>
<accession>A0ABU0L9P2</accession>
<protein>
    <submittedName>
        <fullName evidence="1">Hydrolase of the HAD superfamily</fullName>
    </submittedName>
</protein>
<dbReference type="CDD" id="cd02604">
    <property type="entry name" value="HAD_5NT"/>
    <property type="match status" value="1"/>
</dbReference>
<dbReference type="SFLD" id="SFLDS00003">
    <property type="entry name" value="Haloacid_Dehalogenase"/>
    <property type="match status" value="1"/>
</dbReference>
<dbReference type="InterPro" id="IPR010237">
    <property type="entry name" value="Pyr-5-nucltdase"/>
</dbReference>
<dbReference type="RefSeq" id="WP_237344839.1">
    <property type="nucleotide sequence ID" value="NZ_JABWGX010000006.1"/>
</dbReference>
<dbReference type="SUPFAM" id="SSF56784">
    <property type="entry name" value="HAD-like"/>
    <property type="match status" value="1"/>
</dbReference>
<dbReference type="NCBIfam" id="TIGR01993">
    <property type="entry name" value="Pyr-5-nucltdase"/>
    <property type="match status" value="1"/>
</dbReference>
<keyword evidence="1" id="KW-0378">Hydrolase</keyword>
<comment type="caution">
    <text evidence="1">The sequence shown here is derived from an EMBL/GenBank/DDBJ whole genome shotgun (WGS) entry which is preliminary data.</text>
</comment>
<dbReference type="GO" id="GO:0016787">
    <property type="term" value="F:hydrolase activity"/>
    <property type="evidence" value="ECO:0007669"/>
    <property type="project" value="UniProtKB-KW"/>
</dbReference>
<dbReference type="Gene3D" id="3.40.50.1000">
    <property type="entry name" value="HAD superfamily/HAD-like"/>
    <property type="match status" value="1"/>
</dbReference>
<dbReference type="Proteomes" id="UP001241747">
    <property type="component" value="Unassembled WGS sequence"/>
</dbReference>
<dbReference type="SFLD" id="SFLDG01129">
    <property type="entry name" value="C1.5:_HAD__Beta-PGM__Phosphata"/>
    <property type="match status" value="1"/>
</dbReference>
<dbReference type="InterPro" id="IPR023214">
    <property type="entry name" value="HAD_sf"/>
</dbReference>
<sequence>MTLILPQSRFQQVETWVFDLDNTLYSADHDLWSQIDARMKAYIADFLGIAPDDAFKLQKDYYRRYGTSLRGLMIEHGMDPDAFLDHVHDIDLSGLSATPRLGAAIDALPGRKMVYTNGSERHARNVLEKLGIDDRFSAVHDIVAARFQPKPTDAAYRCFLDAHGVDPRRAAMFEDLSRNLEVPHRLGMATVLVVTQGTPAETRPGSREAWELEGRDAAHVDQVTDDLPAFLERLV</sequence>
<dbReference type="Gene3D" id="1.10.150.450">
    <property type="match status" value="1"/>
</dbReference>
<name>A0ABU0L9P2_XANAG</name>
<keyword evidence="2" id="KW-1185">Reference proteome</keyword>
<reference evidence="1 2" key="1">
    <citation type="submission" date="2023-07" db="EMBL/GenBank/DDBJ databases">
        <title>Genomic Encyclopedia of Type Strains, Phase IV (KMG-IV): sequencing the most valuable type-strain genomes for metagenomic binning, comparative biology and taxonomic classification.</title>
        <authorList>
            <person name="Goeker M."/>
        </authorList>
    </citation>
    <scope>NUCLEOTIDE SEQUENCE [LARGE SCALE GENOMIC DNA]</scope>
    <source>
        <strain evidence="1 2">DSM 3770</strain>
    </source>
</reference>